<comment type="subcellular location">
    <subcellularLocation>
        <location evidence="1">Membrane</location>
        <topology evidence="1">Multi-pass membrane protein</topology>
    </subcellularLocation>
</comment>
<name>A0A9P6BA88_9AGAM</name>
<feature type="transmembrane region" description="Helical" evidence="6">
    <location>
        <begin position="36"/>
        <end position="58"/>
    </location>
</feature>
<dbReference type="GO" id="GO:0005783">
    <property type="term" value="C:endoplasmic reticulum"/>
    <property type="evidence" value="ECO:0007669"/>
    <property type="project" value="TreeGrafter"/>
</dbReference>
<feature type="non-terminal residue" evidence="7">
    <location>
        <position position="241"/>
    </location>
</feature>
<reference evidence="7" key="1">
    <citation type="journal article" date="2020" name="Nat. Commun.">
        <title>Large-scale genome sequencing of mycorrhizal fungi provides insights into the early evolution of symbiotic traits.</title>
        <authorList>
            <person name="Miyauchi S."/>
            <person name="Kiss E."/>
            <person name="Kuo A."/>
            <person name="Drula E."/>
            <person name="Kohler A."/>
            <person name="Sanchez-Garcia M."/>
            <person name="Morin E."/>
            <person name="Andreopoulos B."/>
            <person name="Barry K.W."/>
            <person name="Bonito G."/>
            <person name="Buee M."/>
            <person name="Carver A."/>
            <person name="Chen C."/>
            <person name="Cichocki N."/>
            <person name="Clum A."/>
            <person name="Culley D."/>
            <person name="Crous P.W."/>
            <person name="Fauchery L."/>
            <person name="Girlanda M."/>
            <person name="Hayes R.D."/>
            <person name="Keri Z."/>
            <person name="LaButti K."/>
            <person name="Lipzen A."/>
            <person name="Lombard V."/>
            <person name="Magnuson J."/>
            <person name="Maillard F."/>
            <person name="Murat C."/>
            <person name="Nolan M."/>
            <person name="Ohm R.A."/>
            <person name="Pangilinan J."/>
            <person name="Pereira M.F."/>
            <person name="Perotto S."/>
            <person name="Peter M."/>
            <person name="Pfister S."/>
            <person name="Riley R."/>
            <person name="Sitrit Y."/>
            <person name="Stielow J.B."/>
            <person name="Szollosi G."/>
            <person name="Zifcakova L."/>
            <person name="Stursova M."/>
            <person name="Spatafora J.W."/>
            <person name="Tedersoo L."/>
            <person name="Vaario L.M."/>
            <person name="Yamada A."/>
            <person name="Yan M."/>
            <person name="Wang P."/>
            <person name="Xu J."/>
            <person name="Bruns T."/>
            <person name="Baldrian P."/>
            <person name="Vilgalys R."/>
            <person name="Dunand C."/>
            <person name="Henrissat B."/>
            <person name="Grigoriev I.V."/>
            <person name="Hibbett D."/>
            <person name="Nagy L.G."/>
            <person name="Martin F.M."/>
        </authorList>
    </citation>
    <scope>NUCLEOTIDE SEQUENCE</scope>
    <source>
        <strain evidence="7">UP504</strain>
    </source>
</reference>
<dbReference type="Pfam" id="PF03661">
    <property type="entry name" value="TMEM33_Pom33"/>
    <property type="match status" value="1"/>
</dbReference>
<protein>
    <recommendedName>
        <fullName evidence="9">Endoplasmic reticulum protein</fullName>
    </recommendedName>
</protein>
<evidence type="ECO:0008006" key="9">
    <source>
        <dbReference type="Google" id="ProtNLM"/>
    </source>
</evidence>
<gene>
    <name evidence="7" type="ORF">BS47DRAFT_1257274</name>
</gene>
<evidence type="ECO:0000256" key="3">
    <source>
        <dbReference type="ARBA" id="ARBA00022692"/>
    </source>
</evidence>
<evidence type="ECO:0000256" key="5">
    <source>
        <dbReference type="ARBA" id="ARBA00023136"/>
    </source>
</evidence>
<dbReference type="InterPro" id="IPR005344">
    <property type="entry name" value="TMEM33/Pom33"/>
</dbReference>
<proteinExistence type="inferred from homology"/>
<dbReference type="PANTHER" id="PTHR12703:SF4">
    <property type="entry name" value="TRANSMEMBRANE PROTEIN 33"/>
    <property type="match status" value="1"/>
</dbReference>
<feature type="transmembrane region" description="Helical" evidence="6">
    <location>
        <begin position="79"/>
        <end position="102"/>
    </location>
</feature>
<keyword evidence="8" id="KW-1185">Reference proteome</keyword>
<feature type="transmembrane region" description="Helical" evidence="6">
    <location>
        <begin position="168"/>
        <end position="189"/>
    </location>
</feature>
<evidence type="ECO:0000256" key="1">
    <source>
        <dbReference type="ARBA" id="ARBA00004141"/>
    </source>
</evidence>
<evidence type="ECO:0000313" key="7">
    <source>
        <dbReference type="EMBL" id="KAF9520639.1"/>
    </source>
</evidence>
<keyword evidence="4 6" id="KW-1133">Transmembrane helix</keyword>
<dbReference type="AlphaFoldDB" id="A0A9P6BA88"/>
<dbReference type="OrthoDB" id="5581259at2759"/>
<evidence type="ECO:0000256" key="4">
    <source>
        <dbReference type="ARBA" id="ARBA00022989"/>
    </source>
</evidence>
<evidence type="ECO:0000313" key="8">
    <source>
        <dbReference type="Proteomes" id="UP000886523"/>
    </source>
</evidence>
<dbReference type="InterPro" id="IPR051645">
    <property type="entry name" value="PER33/POM33_regulator"/>
</dbReference>
<sequence>MADAIAYARALGHFIVLLTTTWYLKAYVTFQSSGYAWWYKASFLGSITSYAIVCYKSLGVPQPNMAYLHRALTDENVQYFLMAILWWSSRPLPLALVPYFVFSLFHALSFARTNIIPKVFPPTASAPGPNGANANGPPVPALSRTIQVWVKANYDTAMIVVARLELLILLRAVLGVFFLQNSLLVPLAFGHFLRSRYYTSAFTRDAVHTSSILLEGLVNKPGIPPIVKKVYDVVKAAVIRW</sequence>
<dbReference type="Proteomes" id="UP000886523">
    <property type="component" value="Unassembled WGS sequence"/>
</dbReference>
<evidence type="ECO:0000256" key="2">
    <source>
        <dbReference type="ARBA" id="ARBA00007322"/>
    </source>
</evidence>
<keyword evidence="3 6" id="KW-0812">Transmembrane</keyword>
<organism evidence="7 8">
    <name type="scientific">Hydnum rufescens UP504</name>
    <dbReference type="NCBI Taxonomy" id="1448309"/>
    <lineage>
        <taxon>Eukaryota</taxon>
        <taxon>Fungi</taxon>
        <taxon>Dikarya</taxon>
        <taxon>Basidiomycota</taxon>
        <taxon>Agaricomycotina</taxon>
        <taxon>Agaricomycetes</taxon>
        <taxon>Cantharellales</taxon>
        <taxon>Hydnaceae</taxon>
        <taxon>Hydnum</taxon>
    </lineage>
</organism>
<dbReference type="GO" id="GO:0071786">
    <property type="term" value="P:endoplasmic reticulum tubular network organization"/>
    <property type="evidence" value="ECO:0007669"/>
    <property type="project" value="TreeGrafter"/>
</dbReference>
<dbReference type="GO" id="GO:0061024">
    <property type="term" value="P:membrane organization"/>
    <property type="evidence" value="ECO:0007669"/>
    <property type="project" value="TreeGrafter"/>
</dbReference>
<comment type="similarity">
    <text evidence="2">Belongs to the PER33/POM33 family.</text>
</comment>
<dbReference type="PANTHER" id="PTHR12703">
    <property type="entry name" value="TRANSMEMBRANE PROTEIN 33"/>
    <property type="match status" value="1"/>
</dbReference>
<comment type="caution">
    <text evidence="7">The sequence shown here is derived from an EMBL/GenBank/DDBJ whole genome shotgun (WGS) entry which is preliminary data.</text>
</comment>
<keyword evidence="5 6" id="KW-0472">Membrane</keyword>
<evidence type="ECO:0000256" key="6">
    <source>
        <dbReference type="SAM" id="Phobius"/>
    </source>
</evidence>
<feature type="transmembrane region" description="Helical" evidence="6">
    <location>
        <begin position="7"/>
        <end position="24"/>
    </location>
</feature>
<dbReference type="GO" id="GO:0016020">
    <property type="term" value="C:membrane"/>
    <property type="evidence" value="ECO:0007669"/>
    <property type="project" value="UniProtKB-SubCell"/>
</dbReference>
<accession>A0A9P6BA88</accession>
<dbReference type="EMBL" id="MU128911">
    <property type="protein sequence ID" value="KAF9520639.1"/>
    <property type="molecule type" value="Genomic_DNA"/>
</dbReference>